<evidence type="ECO:0000313" key="13">
    <source>
        <dbReference type="EMBL" id="KAK5118402.1"/>
    </source>
</evidence>
<dbReference type="InterPro" id="IPR001433">
    <property type="entry name" value="OxRdtase_FAD/NAD-bd"/>
</dbReference>
<comment type="similarity">
    <text evidence="9">In the C-terminal section; belongs to the flavoprotein pyridine nucleotide cytochrome reductase family.</text>
</comment>
<dbReference type="InterPro" id="IPR028879">
    <property type="entry name" value="NDOR1"/>
</dbReference>
<dbReference type="InterPro" id="IPR023173">
    <property type="entry name" value="NADPH_Cyt_P450_Rdtase_alpha"/>
</dbReference>
<feature type="binding site" evidence="9">
    <location>
        <begin position="86"/>
        <end position="89"/>
    </location>
    <ligand>
        <name>FMN</name>
        <dbReference type="ChEBI" id="CHEBI:58210"/>
    </ligand>
</feature>
<feature type="region of interest" description="Disordered" evidence="10">
    <location>
        <begin position="1"/>
        <end position="27"/>
    </location>
</feature>
<keyword evidence="7 9" id="KW-0521">NADP</keyword>
<comment type="subunit">
    <text evidence="9">Interacts with DRE2; as part of the cytosolic iron-sulfur (Fe-S) protein assembly (CIA) machinery.</text>
</comment>
<comment type="function">
    <text evidence="9">NADPH-dependent reductase which is a central component of the cytosolic iron-sulfur (Fe-S) protein assembly (CIA) machinery. Transfers electrons from NADPH via its FAD and FMN prosthetic groups to the [2Fe-2S] cluster of DRE2, another key component of the CIA machinery. In turn, this reduced cluster provides electrons for assembly of cytosolic iron-sulfur cluster proteins. Positively controls H(2)O(2)-induced cell death.</text>
</comment>
<name>A0AAN7YSP3_9PEZI</name>
<dbReference type="InterPro" id="IPR039261">
    <property type="entry name" value="FNR_nucleotide-bd"/>
</dbReference>
<feature type="domain" description="Flavodoxin-like" evidence="11">
    <location>
        <begin position="33"/>
        <end position="177"/>
    </location>
</feature>
<dbReference type="Gene3D" id="2.40.30.10">
    <property type="entry name" value="Translation factors"/>
    <property type="match status" value="1"/>
</dbReference>
<evidence type="ECO:0000256" key="1">
    <source>
        <dbReference type="ARBA" id="ARBA00001917"/>
    </source>
</evidence>
<comment type="similarity">
    <text evidence="9">In the N-terminal section; belongs to the flavodoxin family.</text>
</comment>
<dbReference type="PANTHER" id="PTHR19384:SF10">
    <property type="entry name" value="NADPH-DEPENDENT DIFLAVIN OXIDOREDUCTASE 1"/>
    <property type="match status" value="1"/>
</dbReference>
<dbReference type="SUPFAM" id="SSF52218">
    <property type="entry name" value="Flavoproteins"/>
    <property type="match status" value="1"/>
</dbReference>
<organism evidence="13 14">
    <name type="scientific">Meristemomyces frigidus</name>
    <dbReference type="NCBI Taxonomy" id="1508187"/>
    <lineage>
        <taxon>Eukaryota</taxon>
        <taxon>Fungi</taxon>
        <taxon>Dikarya</taxon>
        <taxon>Ascomycota</taxon>
        <taxon>Pezizomycotina</taxon>
        <taxon>Dothideomycetes</taxon>
        <taxon>Dothideomycetidae</taxon>
        <taxon>Mycosphaerellales</taxon>
        <taxon>Teratosphaeriaceae</taxon>
        <taxon>Meristemomyces</taxon>
    </lineage>
</organism>
<dbReference type="InterPro" id="IPR029039">
    <property type="entry name" value="Flavoprotein-like_sf"/>
</dbReference>
<dbReference type="GO" id="GO:0160246">
    <property type="term" value="F:NADPH-iron-sulfur [2Fe-2S] protein oxidoreductase activity"/>
    <property type="evidence" value="ECO:0007669"/>
    <property type="project" value="InterPro"/>
</dbReference>
<keyword evidence="3 9" id="KW-0963">Cytoplasm</keyword>
<comment type="catalytic activity">
    <reaction evidence="9">
        <text>2 oxidized [2Fe-2S]-[protein] + NADPH = 2 reduced [2Fe-2S]-[protein] + NADP(+) + H(+)</text>
        <dbReference type="Rhea" id="RHEA:67716"/>
        <dbReference type="Rhea" id="RHEA-COMP:17327"/>
        <dbReference type="Rhea" id="RHEA-COMP:17328"/>
        <dbReference type="ChEBI" id="CHEBI:15378"/>
        <dbReference type="ChEBI" id="CHEBI:33737"/>
        <dbReference type="ChEBI" id="CHEBI:33738"/>
        <dbReference type="ChEBI" id="CHEBI:57783"/>
        <dbReference type="ChEBI" id="CHEBI:58349"/>
    </reaction>
</comment>
<gene>
    <name evidence="9" type="primary">TAH18</name>
    <name evidence="13" type="ORF">LTR62_002916</name>
</gene>
<comment type="caution">
    <text evidence="13">The sequence shown here is derived from an EMBL/GenBank/DDBJ whole genome shotgun (WGS) entry which is preliminary data.</text>
</comment>
<dbReference type="InterPro" id="IPR003097">
    <property type="entry name" value="CysJ-like_FAD-binding"/>
</dbReference>
<dbReference type="EMBL" id="JAVRRL010000002">
    <property type="protein sequence ID" value="KAK5118402.1"/>
    <property type="molecule type" value="Genomic_DNA"/>
</dbReference>
<evidence type="ECO:0000259" key="12">
    <source>
        <dbReference type="PROSITE" id="PS51384"/>
    </source>
</evidence>
<comment type="cofactor">
    <cofactor evidence="1 9">
        <name>FMN</name>
        <dbReference type="ChEBI" id="CHEBI:58210"/>
    </cofactor>
</comment>
<evidence type="ECO:0000256" key="10">
    <source>
        <dbReference type="SAM" id="MobiDB-lite"/>
    </source>
</evidence>
<reference evidence="13" key="1">
    <citation type="submission" date="2023-08" db="EMBL/GenBank/DDBJ databases">
        <title>Black Yeasts Isolated from many extreme environments.</title>
        <authorList>
            <person name="Coleine C."/>
            <person name="Stajich J.E."/>
            <person name="Selbmann L."/>
        </authorList>
    </citation>
    <scope>NUCLEOTIDE SEQUENCE</scope>
    <source>
        <strain evidence="13">CCFEE 5401</strain>
    </source>
</reference>
<dbReference type="GO" id="GO:0050660">
    <property type="term" value="F:flavin adenine dinucleotide binding"/>
    <property type="evidence" value="ECO:0007669"/>
    <property type="project" value="UniProtKB-UniRule"/>
</dbReference>
<dbReference type="InterPro" id="IPR001709">
    <property type="entry name" value="Flavoprot_Pyr_Nucl_cyt_Rdtase"/>
</dbReference>
<dbReference type="FunFam" id="3.40.50.80:FF:000030">
    <property type="entry name" value="NADPH-dependent diflavin oxidoreductase 1"/>
    <property type="match status" value="1"/>
</dbReference>
<feature type="binding site" evidence="9">
    <location>
        <begin position="124"/>
        <end position="133"/>
    </location>
    <ligand>
        <name>FMN</name>
        <dbReference type="ChEBI" id="CHEBI:58210"/>
    </ligand>
</feature>
<proteinExistence type="inferred from homology"/>
<evidence type="ECO:0000256" key="8">
    <source>
        <dbReference type="ARBA" id="ARBA00023002"/>
    </source>
</evidence>
<dbReference type="Gene3D" id="1.20.990.10">
    <property type="entry name" value="NADPH-cytochrome p450 Reductase, Chain A, domain 3"/>
    <property type="match status" value="1"/>
</dbReference>
<feature type="region of interest" description="Disordered" evidence="10">
    <location>
        <begin position="217"/>
        <end position="248"/>
    </location>
</feature>
<feature type="binding site" evidence="9">
    <location>
        <begin position="39"/>
        <end position="44"/>
    </location>
    <ligand>
        <name>FMN</name>
        <dbReference type="ChEBI" id="CHEBI:58210"/>
    </ligand>
</feature>
<feature type="binding site" evidence="9">
    <location>
        <position position="672"/>
    </location>
    <ligand>
        <name>FAD</name>
        <dbReference type="ChEBI" id="CHEBI:57692"/>
    </ligand>
</feature>
<dbReference type="PRINTS" id="PR00371">
    <property type="entry name" value="FPNCR"/>
</dbReference>
<dbReference type="InterPro" id="IPR017938">
    <property type="entry name" value="Riboflavin_synthase-like_b-brl"/>
</dbReference>
<feature type="binding site" evidence="9">
    <location>
        <begin position="481"/>
        <end position="484"/>
    </location>
    <ligand>
        <name>FAD</name>
        <dbReference type="ChEBI" id="CHEBI:57692"/>
    </ligand>
</feature>
<dbReference type="PROSITE" id="PS51384">
    <property type="entry name" value="FAD_FR"/>
    <property type="match status" value="1"/>
</dbReference>
<evidence type="ECO:0000256" key="3">
    <source>
        <dbReference type="ARBA" id="ARBA00022490"/>
    </source>
</evidence>
<evidence type="ECO:0000256" key="5">
    <source>
        <dbReference type="ARBA" id="ARBA00022643"/>
    </source>
</evidence>
<feature type="binding site" evidence="9">
    <location>
        <position position="523"/>
    </location>
    <ligand>
        <name>NADP(+)</name>
        <dbReference type="ChEBI" id="CHEBI:58349"/>
    </ligand>
</feature>
<dbReference type="SUPFAM" id="SSF52343">
    <property type="entry name" value="Ferredoxin reductase-like, C-terminal NADP-linked domain"/>
    <property type="match status" value="1"/>
</dbReference>
<dbReference type="HAMAP" id="MF_03178">
    <property type="entry name" value="NDOR1"/>
    <property type="match status" value="1"/>
</dbReference>
<comment type="caution">
    <text evidence="9">Lacks conserved residue(s) required for the propagation of feature annotation.</text>
</comment>
<dbReference type="InterPro" id="IPR008254">
    <property type="entry name" value="Flavodoxin/NO_synth"/>
</dbReference>
<feature type="domain" description="FAD-binding FR-type" evidence="12">
    <location>
        <begin position="250"/>
        <end position="528"/>
    </location>
</feature>
<dbReference type="InterPro" id="IPR017927">
    <property type="entry name" value="FAD-bd_FR_type"/>
</dbReference>
<dbReference type="EC" id="1.18.1.-" evidence="9"/>
<comment type="similarity">
    <text evidence="9">Belongs to the NADPH-dependent diflavin oxidoreductase NDOR1 family.</text>
</comment>
<dbReference type="GO" id="GO:0016651">
    <property type="term" value="F:oxidoreductase activity, acting on NAD(P)H"/>
    <property type="evidence" value="ECO:0007669"/>
    <property type="project" value="UniProtKB-UniRule"/>
</dbReference>
<keyword evidence="5 9" id="KW-0288">FMN</keyword>
<protein>
    <recommendedName>
        <fullName evidence="9">NADPH-dependent diflavin oxidoreductase 1</fullName>
        <ecNumber evidence="9">1.18.1.-</ecNumber>
    </recommendedName>
    <alternativeName>
        <fullName evidence="9">NADPH-dependent FMN and FAD-containing oxidoreductase</fullName>
    </alternativeName>
</protein>
<dbReference type="Gene3D" id="3.40.50.360">
    <property type="match status" value="1"/>
</dbReference>
<dbReference type="AlphaFoldDB" id="A0AAN7YSP3"/>
<dbReference type="PRINTS" id="PR00369">
    <property type="entry name" value="FLAVODOXIN"/>
</dbReference>
<dbReference type="GO" id="GO:0005829">
    <property type="term" value="C:cytosol"/>
    <property type="evidence" value="ECO:0007669"/>
    <property type="project" value="TreeGrafter"/>
</dbReference>
<feature type="binding site" evidence="9">
    <location>
        <begin position="440"/>
        <end position="443"/>
    </location>
    <ligand>
        <name>FAD</name>
        <dbReference type="ChEBI" id="CHEBI:57692"/>
    </ligand>
</feature>
<keyword evidence="8 9" id="KW-0560">Oxidoreductase</keyword>
<accession>A0AAN7YSP3</accession>
<dbReference type="Pfam" id="PF00258">
    <property type="entry name" value="Flavodoxin_1"/>
    <property type="match status" value="1"/>
</dbReference>
<dbReference type="Pfam" id="PF00667">
    <property type="entry name" value="FAD_binding_1"/>
    <property type="match status" value="1"/>
</dbReference>
<feature type="binding site" evidence="9">
    <location>
        <begin position="589"/>
        <end position="590"/>
    </location>
    <ligand>
        <name>NADP(+)</name>
        <dbReference type="ChEBI" id="CHEBI:58349"/>
    </ligand>
</feature>
<evidence type="ECO:0000256" key="4">
    <source>
        <dbReference type="ARBA" id="ARBA00022630"/>
    </source>
</evidence>
<comment type="cofactor">
    <cofactor evidence="2 9">
        <name>FAD</name>
        <dbReference type="ChEBI" id="CHEBI:57692"/>
    </cofactor>
</comment>
<evidence type="ECO:0000313" key="14">
    <source>
        <dbReference type="Proteomes" id="UP001310890"/>
    </source>
</evidence>
<dbReference type="SUPFAM" id="SSF63380">
    <property type="entry name" value="Riboflavin synthase domain-like"/>
    <property type="match status" value="1"/>
</dbReference>
<keyword evidence="6 9" id="KW-0274">FAD</keyword>
<dbReference type="Proteomes" id="UP001310890">
    <property type="component" value="Unassembled WGS sequence"/>
</dbReference>
<dbReference type="GO" id="GO:0016226">
    <property type="term" value="P:iron-sulfur cluster assembly"/>
    <property type="evidence" value="ECO:0007669"/>
    <property type="project" value="UniProtKB-UniRule"/>
</dbReference>
<evidence type="ECO:0000256" key="7">
    <source>
        <dbReference type="ARBA" id="ARBA00022857"/>
    </source>
</evidence>
<dbReference type="InterPro" id="IPR001094">
    <property type="entry name" value="Flavdoxin-like"/>
</dbReference>
<keyword evidence="9" id="KW-0496">Mitochondrion</keyword>
<dbReference type="PROSITE" id="PS50902">
    <property type="entry name" value="FLAVODOXIN_LIKE"/>
    <property type="match status" value="1"/>
</dbReference>
<evidence type="ECO:0000256" key="6">
    <source>
        <dbReference type="ARBA" id="ARBA00022827"/>
    </source>
</evidence>
<feature type="binding site" evidence="9">
    <location>
        <begin position="596"/>
        <end position="600"/>
    </location>
    <ligand>
        <name>NADP(+)</name>
        <dbReference type="ChEBI" id="CHEBI:58349"/>
    </ligand>
</feature>
<dbReference type="GO" id="GO:0005739">
    <property type="term" value="C:mitochondrion"/>
    <property type="evidence" value="ECO:0007669"/>
    <property type="project" value="UniProtKB-SubCell"/>
</dbReference>
<evidence type="ECO:0000256" key="2">
    <source>
        <dbReference type="ARBA" id="ARBA00001974"/>
    </source>
</evidence>
<dbReference type="PANTHER" id="PTHR19384">
    <property type="entry name" value="NITRIC OXIDE SYNTHASE-RELATED"/>
    <property type="match status" value="1"/>
</dbReference>
<feature type="compositionally biased region" description="Basic and acidic residues" evidence="10">
    <location>
        <begin position="1"/>
        <end position="11"/>
    </location>
</feature>
<dbReference type="Pfam" id="PF00175">
    <property type="entry name" value="NAD_binding_1"/>
    <property type="match status" value="1"/>
</dbReference>
<evidence type="ECO:0000256" key="9">
    <source>
        <dbReference type="HAMAP-Rule" id="MF_03178"/>
    </source>
</evidence>
<dbReference type="GO" id="GO:0010181">
    <property type="term" value="F:FMN binding"/>
    <property type="evidence" value="ECO:0007669"/>
    <property type="project" value="UniProtKB-UniRule"/>
</dbReference>
<feature type="binding site" evidence="9">
    <location>
        <position position="159"/>
    </location>
    <ligand>
        <name>FMN</name>
        <dbReference type="ChEBI" id="CHEBI:58210"/>
    </ligand>
</feature>
<dbReference type="Gene3D" id="3.40.50.80">
    <property type="entry name" value="Nucleotide-binding domain of ferredoxin-NADP reductase (FNR) module"/>
    <property type="match status" value="1"/>
</dbReference>
<comment type="subcellular location">
    <subcellularLocation>
        <location evidence="9">Cytoplasm</location>
    </subcellularLocation>
    <subcellularLocation>
        <location evidence="9">Mitochondrion</location>
    </subcellularLocation>
    <text evidence="9">Relocalizes to mitochondria after H(2)O(2) exposure.</text>
</comment>
<evidence type="ECO:0000259" key="11">
    <source>
        <dbReference type="PROSITE" id="PS50902"/>
    </source>
</evidence>
<dbReference type="GO" id="GO:0050661">
    <property type="term" value="F:NADP binding"/>
    <property type="evidence" value="ECO:0007669"/>
    <property type="project" value="UniProtKB-UniRule"/>
</dbReference>
<keyword evidence="4 9" id="KW-0285">Flavoprotein</keyword>
<sequence>MQSTERADHEVGLGSGKHAKRYIPSHPAPSPTALILYGSETGNAQDLAEEVGRLTERLRFTTTVLDLDSISLRDLVKHTVIIFTISTTGQGEFPQNARRFWRNLLSSALKPGLLRKVVFTSFGLGDSSYARFNTAHRMLCGRLVQLGAQAFCERGEGNEQHPEGHSAGFRAFIVTLKEKLLETFPMEDGEDIIAEDVFLEPKWKLVDRSAEKVADMTNGAVMSDREAHEQTDPADSETATQPDPQPLPVMSAHLATLETMTRITPLDHFQDVRVLGLRFIREYDYNPGAVAVIYPKNFSEDVQSFIDLMSWQDTADQPLDLMTSSSATAGFSATPSPLRHLDLSRTTLTLRWLLTNVLDIMSIPRRSFFSALSHFASTTTEDQRYQKERLLELANPELIDELWDYTTRPKRTILEVMMDFTTIRIPWQYALTTLPIMKGRQFSIASGGVGKVDKQGRTKVELLVAIADPPSPIIKWRRRYGVCTRYITALEVGQQLSIGLQPGYLDVKPKEIHVPVVMIGPGTGLAPMRSMIQQRLLWAREMGVRGAGRRLEGDMLFFGCRSESADFFFREEWEELAESEGLTVLTAFSRDKARPRQYVQDLVREQRVAVRRALVEREGKVYVCGSSGNMPKGVREALVDVLADEEMDFTRGDAEVSLDRMEKAGRYKQETW</sequence>